<proteinExistence type="predicted"/>
<dbReference type="Pfam" id="PF08044">
    <property type="entry name" value="DUF1707"/>
    <property type="match status" value="1"/>
</dbReference>
<accession>A0ABQ4A595</accession>
<organism evidence="2 3">
    <name type="scientific">Winogradskya humida</name>
    <dbReference type="NCBI Taxonomy" id="113566"/>
    <lineage>
        <taxon>Bacteria</taxon>
        <taxon>Bacillati</taxon>
        <taxon>Actinomycetota</taxon>
        <taxon>Actinomycetes</taxon>
        <taxon>Micromonosporales</taxon>
        <taxon>Micromonosporaceae</taxon>
        <taxon>Winogradskya</taxon>
    </lineage>
</organism>
<dbReference type="EMBL" id="BOMN01000131">
    <property type="protein sequence ID" value="GIE26016.1"/>
    <property type="molecule type" value="Genomic_DNA"/>
</dbReference>
<gene>
    <name evidence="2" type="ORF">Ahu01nite_091180</name>
</gene>
<evidence type="ECO:0000313" key="2">
    <source>
        <dbReference type="EMBL" id="GIE26016.1"/>
    </source>
</evidence>
<evidence type="ECO:0000313" key="3">
    <source>
        <dbReference type="Proteomes" id="UP000603200"/>
    </source>
</evidence>
<feature type="domain" description="DUF1707" evidence="1">
    <location>
        <begin position="11"/>
        <end position="63"/>
    </location>
</feature>
<reference evidence="2 3" key="1">
    <citation type="submission" date="2021-01" db="EMBL/GenBank/DDBJ databases">
        <title>Whole genome shotgun sequence of Actinoplanes humidus NBRC 14915.</title>
        <authorList>
            <person name="Komaki H."/>
            <person name="Tamura T."/>
        </authorList>
    </citation>
    <scope>NUCLEOTIDE SEQUENCE [LARGE SCALE GENOMIC DNA]</scope>
    <source>
        <strain evidence="2 3">NBRC 14915</strain>
    </source>
</reference>
<comment type="caution">
    <text evidence="2">The sequence shown here is derived from an EMBL/GenBank/DDBJ whole genome shotgun (WGS) entry which is preliminary data.</text>
</comment>
<dbReference type="Proteomes" id="UP000603200">
    <property type="component" value="Unassembled WGS sequence"/>
</dbReference>
<evidence type="ECO:0000259" key="1">
    <source>
        <dbReference type="Pfam" id="PF08044"/>
    </source>
</evidence>
<keyword evidence="3" id="KW-1185">Reference proteome</keyword>
<protein>
    <recommendedName>
        <fullName evidence="1">DUF1707 domain-containing protein</fullName>
    </recommendedName>
</protein>
<dbReference type="PANTHER" id="PTHR40763">
    <property type="entry name" value="MEMBRANE PROTEIN-RELATED"/>
    <property type="match status" value="1"/>
</dbReference>
<name>A0ABQ4A595_9ACTN</name>
<dbReference type="PANTHER" id="PTHR40763:SF5">
    <property type="entry name" value="MEMBRANE PROTEIN"/>
    <property type="match status" value="1"/>
</dbReference>
<dbReference type="InterPro" id="IPR012551">
    <property type="entry name" value="DUF1707_SHOCT-like"/>
</dbReference>
<sequence length="204" mass="22369">MTDAQIPQGDMRVSNADRDQVVSILHEAVAEGRLTQAESEERETSARAAVTFNDLAAVTADLPSTVVEPTGQTPDLMRIDRRFGTINFEAPWVVPKRIEIKLILGDVKLDFTQAVFNQDSVELDVDLGIGGDLVLVTVPGIKVVADHLKLRQGELKISPRAEDEDGDTPVKFTIKVSGRIRFGDIEVRPARRSPNEWVRGSGVS</sequence>